<keyword evidence="4" id="KW-1185">Reference proteome</keyword>
<feature type="compositionally biased region" description="Polar residues" evidence="1">
    <location>
        <begin position="1126"/>
        <end position="1135"/>
    </location>
</feature>
<evidence type="ECO:0000256" key="1">
    <source>
        <dbReference type="SAM" id="MobiDB-lite"/>
    </source>
</evidence>
<name>Q23RX3_TETTS</name>
<feature type="transmembrane region" description="Helical" evidence="2">
    <location>
        <begin position="2101"/>
        <end position="2126"/>
    </location>
</feature>
<dbReference type="InterPro" id="IPR035965">
    <property type="entry name" value="PAS-like_dom_sf"/>
</dbReference>
<proteinExistence type="predicted"/>
<feature type="transmembrane region" description="Helical" evidence="2">
    <location>
        <begin position="109"/>
        <end position="131"/>
    </location>
</feature>
<dbReference type="Proteomes" id="UP000009168">
    <property type="component" value="Unassembled WGS sequence"/>
</dbReference>
<feature type="compositionally biased region" description="Low complexity" evidence="1">
    <location>
        <begin position="1729"/>
        <end position="1747"/>
    </location>
</feature>
<keyword evidence="2" id="KW-0472">Membrane</keyword>
<reference evidence="4" key="1">
    <citation type="journal article" date="2006" name="PLoS Biol.">
        <title>Macronuclear genome sequence of the ciliate Tetrahymena thermophila, a model eukaryote.</title>
        <authorList>
            <person name="Eisen J.A."/>
            <person name="Coyne R.S."/>
            <person name="Wu M."/>
            <person name="Wu D."/>
            <person name="Thiagarajan M."/>
            <person name="Wortman J.R."/>
            <person name="Badger J.H."/>
            <person name="Ren Q."/>
            <person name="Amedeo P."/>
            <person name="Jones K.M."/>
            <person name="Tallon L.J."/>
            <person name="Delcher A.L."/>
            <person name="Salzberg S.L."/>
            <person name="Silva J.C."/>
            <person name="Haas B.J."/>
            <person name="Majoros W.H."/>
            <person name="Farzad M."/>
            <person name="Carlton J.M."/>
            <person name="Smith R.K. Jr."/>
            <person name="Garg J."/>
            <person name="Pearlman R.E."/>
            <person name="Karrer K.M."/>
            <person name="Sun L."/>
            <person name="Manning G."/>
            <person name="Elde N.C."/>
            <person name="Turkewitz A.P."/>
            <person name="Asai D.J."/>
            <person name="Wilkes D.E."/>
            <person name="Wang Y."/>
            <person name="Cai H."/>
            <person name="Collins K."/>
            <person name="Stewart B.A."/>
            <person name="Lee S.R."/>
            <person name="Wilamowska K."/>
            <person name="Weinberg Z."/>
            <person name="Ruzzo W.L."/>
            <person name="Wloga D."/>
            <person name="Gaertig J."/>
            <person name="Frankel J."/>
            <person name="Tsao C.-C."/>
            <person name="Gorovsky M.A."/>
            <person name="Keeling P.J."/>
            <person name="Waller R.F."/>
            <person name="Patron N.J."/>
            <person name="Cherry J.M."/>
            <person name="Stover N.A."/>
            <person name="Krieger C.J."/>
            <person name="del Toro C."/>
            <person name="Ryder H.F."/>
            <person name="Williamson S.C."/>
            <person name="Barbeau R.A."/>
            <person name="Hamilton E.P."/>
            <person name="Orias E."/>
        </authorList>
    </citation>
    <scope>NUCLEOTIDE SEQUENCE [LARGE SCALE GENOMIC DNA]</scope>
    <source>
        <strain evidence="4">SB210</strain>
    </source>
</reference>
<feature type="compositionally biased region" description="Low complexity" evidence="1">
    <location>
        <begin position="1136"/>
        <end position="1149"/>
    </location>
</feature>
<dbReference type="InterPro" id="IPR052994">
    <property type="entry name" value="Tiny_macrocysts_regulators"/>
</dbReference>
<organism evidence="3 4">
    <name type="scientific">Tetrahymena thermophila (strain SB210)</name>
    <dbReference type="NCBI Taxonomy" id="312017"/>
    <lineage>
        <taxon>Eukaryota</taxon>
        <taxon>Sar</taxon>
        <taxon>Alveolata</taxon>
        <taxon>Ciliophora</taxon>
        <taxon>Intramacronucleata</taxon>
        <taxon>Oligohymenophorea</taxon>
        <taxon>Hymenostomatida</taxon>
        <taxon>Tetrahymenina</taxon>
        <taxon>Tetrahymenidae</taxon>
        <taxon>Tetrahymena</taxon>
    </lineage>
</organism>
<accession>Q23RX3</accession>
<feature type="compositionally biased region" description="Basic and acidic residues" evidence="1">
    <location>
        <begin position="1365"/>
        <end position="1377"/>
    </location>
</feature>
<dbReference type="KEGG" id="tet:TTHERM_00627260"/>
<feature type="region of interest" description="Disordered" evidence="1">
    <location>
        <begin position="1702"/>
        <end position="1816"/>
    </location>
</feature>
<dbReference type="SUPFAM" id="SSF55785">
    <property type="entry name" value="PYP-like sensor domain (PAS domain)"/>
    <property type="match status" value="1"/>
</dbReference>
<feature type="compositionally biased region" description="Polar residues" evidence="1">
    <location>
        <begin position="1748"/>
        <end position="1761"/>
    </location>
</feature>
<feature type="region of interest" description="Disordered" evidence="1">
    <location>
        <begin position="1126"/>
        <end position="1193"/>
    </location>
</feature>
<feature type="compositionally biased region" description="Polar residues" evidence="1">
    <location>
        <begin position="1382"/>
        <end position="1404"/>
    </location>
</feature>
<keyword evidence="2" id="KW-1133">Transmembrane helix</keyword>
<evidence type="ECO:0000313" key="4">
    <source>
        <dbReference type="Proteomes" id="UP000009168"/>
    </source>
</evidence>
<gene>
    <name evidence="3" type="ORF">TTHERM_00627260</name>
</gene>
<dbReference type="OrthoDB" id="303417at2759"/>
<dbReference type="InParanoid" id="Q23RX3"/>
<feature type="compositionally biased region" description="Polar residues" evidence="1">
    <location>
        <begin position="1704"/>
        <end position="1713"/>
    </location>
</feature>
<feature type="region of interest" description="Disordered" evidence="1">
    <location>
        <begin position="945"/>
        <end position="970"/>
    </location>
</feature>
<feature type="transmembrane region" description="Helical" evidence="2">
    <location>
        <begin position="270"/>
        <end position="291"/>
    </location>
</feature>
<evidence type="ECO:0000256" key="2">
    <source>
        <dbReference type="SAM" id="Phobius"/>
    </source>
</evidence>
<feature type="transmembrane region" description="Helical" evidence="2">
    <location>
        <begin position="47"/>
        <end position="67"/>
    </location>
</feature>
<feature type="transmembrane region" description="Helical" evidence="2">
    <location>
        <begin position="1427"/>
        <end position="1448"/>
    </location>
</feature>
<dbReference type="HOGENOM" id="CLU_237524_0_0_1"/>
<dbReference type="GeneID" id="7846236"/>
<sequence>MEIRYSQTQEERKKTGIIAEYLDSLKIDKQFYLKFVPAVTKLYARNYFMAFFLLIIMHAQEIAILLSYRQQIGQSSDDYTSYFIQYINYTLLINLANQAVSKGSAEKGIFYFTFIINCFILFIFFGLFMVFAYTRYDIKRIRALNTFISFLLQVYIYILFLPSLKSSFIMISLYTQLYAIIGYINIIFSWIIGFFIVFHDYDYSFLERDKLSKRFSYFDVWLFIQQGMLPFFLQYSNEKVLTAFSCIYSIQKIIIYFLDQTYFNERMCCFYSMIITYYCSTSLMFLLFLISPNSLNFTLLMLLSIPLSFHLGRVIYNFLQKNTFKNCMGRQDLTDLAPYQLDIYIRLLNKNLNFFYEDYIRDGQGFIFENLYVNHQINCQTDDYRCFCHDFQRQDNKLEFEEYIGQDFRKKYVMFYIVNLYEQYLRANQKSSYVNSVTFGYISFLFEIMKIPTKSFNVIYISQQKLISENANLRDLFVQQILMYRIKKEFQQFFSNPTYQNQRIFVMAPILFDENMQYMKQLLKEQLVNTGVFYDYLCSNFIDLSIVNQYARILYQNLNDLKLQLEYLYDLNPDNLELQQYSMHYSNLLEFENSKVSQYIKKSKNLTKKMLLTQDRNIQVFSKNACIVYASLIKKDGLIKKVSNSFQKIYGIENKLIIGKTLNSLIPRGLYNTHDDIISNFKNKGHMNIINKEQRMVFGLNGEGFIIPLMIRLKLENINDDFGVCSLLTSVNQDKEYLFISDEGQIMDITKKLYNLIFKDLSSINDLRRFDIKHLIPLIWGIQEVSEYDKVFYSILVVSKKLMFMKENKVQDLKSHHKMQEVVDQICLDDIIYSISFKVCIITTSIGLNFKFVEIDSFKREDNLAKRKAHISHLKMCLNEILNNNVNALFKELTDANTTKQGSNENQQINLNNIYDIANMDQSQVLNSEIDSSFYRHMKNSIPNKIQSSSNIKDFGEDSSRISQQHKPKNQTKYNKNFVYFSNASPNVFSPHPNNEYDRDNRIMEESNTNIHDSKIASGALSPRSFLYQAAGLDQMSLPPTTDRQRLENNPLLGEFGAPPPNRVQNGNHNPSLLSLQSPMSQAGLLSKKNENNHKQIEQMFFPSSPHYNFHNQFHSENYQINIQKTKSNSSTPRANNNNNNNNNININNQMLSFKQPDLVTNSSDNSEPKNVEPGQIVVKRSQSRSKSEKFVQNPKALKKVEVIKIEHNINQEQHELIKEIEQDDLESRYLRIGSNDNDFKMVKIENHFKIQQVPSNSNIQIQSDFERDPINQNEMITSYKQILKMNQNQQQIKAKQINAVISKQNTSRSLLTYNQEMKLSLDKEVFKKEQQNLQLQDIQKVNQLDEIILDTHENNLSIDEDGNNSDKDNIESEGKKRNIHHSITQNVENNNDQSSVHSSNKTSEQTRRKIIIRKIKSNHISSGLKAMVYMGITAFFIFVAVSVMLYVQNNKSYSLYIQNFNKVTQASFLFLDVISVVKVFSYLGITASQPYFQEDRAYSTQRLQYYINQFKDIFYSFVNDKNTDQPYYDYLLNQPFKIELFHVEGTREYPVVKKNETQITAISQFMYIIQQFKEIDFDSSNMLFLWQNMHEFKINMQNMQNLIQQQAQDQFDNISLMQIMMLIIILIITCTLIFTVLPLSVYNIMRCEEILKLFGCFHPEKLQKLIDVIEETVNKLDLISYYTKLQSQKYYQKNLEISRKDQTIANHPNSTFTRDKNRSKTQKNRDIQSQVQSPSFQSPSQNPRNNTNMQVKQQIKPTKYQQQAQKENAKQQINGSPPAQVDPSKNPSKISSGGIQQKNQHLPTNETQQQSSHGQINNNLKQTKAQSQFTKKTVVQGNNAEMPIATKTHIKRQAQKRTRQIASFNSLPRFDLKLVTIALIIIVIMMIPPVLNILFSNKYMDEGKVTLKERITVLNTIVQIVQNEAAHFNIWLDSLIYDLSQSDPNTLLSYQSLSNVTLTNDQVISNLQSLLQTNQPRRDQSNYNNIYLGILKDNICSTLKDYPSSFNTNFTVSQCESLYQGVMQRGYIIASKQIIGDFDNQFKLYQQNLQNVQTVLQSEYANQNIRDLYRSIVFMLDSFTALDTYSSNSQQSYNDYINLISLYLFIFYIIVVIMIFFSGWTHVFFRFYNQFDSTKKLLCLFNMNLILENAFLMQFLKNNTFGVK</sequence>
<feature type="transmembrane region" description="Helical" evidence="2">
    <location>
        <begin position="1620"/>
        <end position="1643"/>
    </location>
</feature>
<evidence type="ECO:0000313" key="3">
    <source>
        <dbReference type="EMBL" id="EAR99266.2"/>
    </source>
</evidence>
<feature type="transmembrane region" description="Helical" evidence="2">
    <location>
        <begin position="1875"/>
        <end position="1896"/>
    </location>
</feature>
<dbReference type="RefSeq" id="XP_001019511.2">
    <property type="nucleotide sequence ID" value="XM_001019511.2"/>
</dbReference>
<feature type="transmembrane region" description="Helical" evidence="2">
    <location>
        <begin position="143"/>
        <end position="164"/>
    </location>
</feature>
<dbReference type="PANTHER" id="PTHR31600:SF2">
    <property type="entry name" value="GAMETE ENRICHED GENE 10 PROTEIN-RELATED"/>
    <property type="match status" value="1"/>
</dbReference>
<feature type="compositionally biased region" description="Low complexity" evidence="1">
    <location>
        <begin position="1762"/>
        <end position="1773"/>
    </location>
</feature>
<feature type="transmembrane region" description="Helical" evidence="2">
    <location>
        <begin position="176"/>
        <end position="198"/>
    </location>
</feature>
<feature type="region of interest" description="Disordered" evidence="1">
    <location>
        <begin position="1357"/>
        <end position="1406"/>
    </location>
</feature>
<dbReference type="PANTHER" id="PTHR31600">
    <property type="entry name" value="TINY MACROCYSTS PROTEIN B-RELATED"/>
    <property type="match status" value="1"/>
</dbReference>
<keyword evidence="2 3" id="KW-0812">Transmembrane</keyword>
<protein>
    <submittedName>
        <fullName evidence="3">Transmembrane protein, putative</fullName>
    </submittedName>
</protein>
<feature type="compositionally biased region" description="Basic and acidic residues" evidence="1">
    <location>
        <begin position="1714"/>
        <end position="1727"/>
    </location>
</feature>
<dbReference type="EMBL" id="GG662641">
    <property type="protein sequence ID" value="EAR99266.2"/>
    <property type="molecule type" value="Genomic_DNA"/>
</dbReference>
<feature type="compositionally biased region" description="Polar residues" evidence="1">
    <location>
        <begin position="1774"/>
        <end position="1816"/>
    </location>
</feature>